<dbReference type="InterPro" id="IPR029058">
    <property type="entry name" value="AB_hydrolase_fold"/>
</dbReference>
<keyword evidence="2" id="KW-0378">Hydrolase</keyword>
<feature type="region of interest" description="Disordered" evidence="3">
    <location>
        <begin position="333"/>
        <end position="390"/>
    </location>
</feature>
<dbReference type="Pfam" id="PF06441">
    <property type="entry name" value="EHN"/>
    <property type="match status" value="1"/>
</dbReference>
<dbReference type="EMBL" id="JAANER010000002">
    <property type="protein sequence ID" value="KAG9193136.1"/>
    <property type="molecule type" value="Genomic_DNA"/>
</dbReference>
<dbReference type="PANTHER" id="PTHR21661:SF71">
    <property type="entry name" value="EPOXIDE HYDROLASE N-TERMINAL DOMAIN-CONTAINING PROTEIN"/>
    <property type="match status" value="1"/>
</dbReference>
<evidence type="ECO:0000259" key="4">
    <source>
        <dbReference type="Pfam" id="PF06441"/>
    </source>
</evidence>
<dbReference type="Gene3D" id="3.40.50.1820">
    <property type="entry name" value="alpha/beta hydrolase"/>
    <property type="match status" value="1"/>
</dbReference>
<organism evidence="5 6">
    <name type="scientific">Alternaria panax</name>
    <dbReference type="NCBI Taxonomy" id="48097"/>
    <lineage>
        <taxon>Eukaryota</taxon>
        <taxon>Fungi</taxon>
        <taxon>Dikarya</taxon>
        <taxon>Ascomycota</taxon>
        <taxon>Pezizomycotina</taxon>
        <taxon>Dothideomycetes</taxon>
        <taxon>Pleosporomycetidae</taxon>
        <taxon>Pleosporales</taxon>
        <taxon>Pleosporineae</taxon>
        <taxon>Pleosporaceae</taxon>
        <taxon>Alternaria</taxon>
        <taxon>Alternaria sect. Panax</taxon>
    </lineage>
</organism>
<name>A0AAD4IE86_9PLEO</name>
<sequence>MAPSAPHDDEAITTYSMHVSAKYLELTKKKLELTRLPRELELPDERRWEQGTPKSVLEPLLDFWLEGYDWRAAESRFNSTLPQYRTTIIIPSLATPNTPQSLRIHFVHKRSKHPNAIPLLLCHTWPSSFIEVQRVIDGLTDPHSLPGYGDSVQQAFHVVAPSIPGFGFSDASMEEGFGLHGTADVFQRLMGRLGYTQFVAHGTAWGFGICRALALRHAESCLAVHTANPSFEKPKLKSGLMRYLKYRVAKLTRAKVPLLGFGYMPSEVQAPSKSMTGKDLVVQDGIYGGEPLGPTLHRLYSLRPQTLAFSLCDSPVGLLAALLDVIHTRDLPQRPLSSSRSRSPFLSPVELEMQRGDEEQEEEEQEELRSTRTARPGGMTSPGRVEGDGRSYTWSPTEILNFTMLQWLPGPEAALRWLRRAHVDMQSPSYQTSTRTPLGISTLLPPNSSTATPLMWGASSWDMCWVKRHAGRPAVLPGFEAPDALVLDLRECFATMMERGKVKLEMSVRESQVARGVD</sequence>
<evidence type="ECO:0000313" key="5">
    <source>
        <dbReference type="EMBL" id="KAG9193136.1"/>
    </source>
</evidence>
<comment type="caution">
    <text evidence="5">The sequence shown here is derived from an EMBL/GenBank/DDBJ whole genome shotgun (WGS) entry which is preliminary data.</text>
</comment>
<reference evidence="5" key="1">
    <citation type="submission" date="2021-07" db="EMBL/GenBank/DDBJ databases">
        <title>Genome Resource of American Ginseng Black Spot Pathogen Alternaria panax.</title>
        <authorList>
            <person name="Qiu C."/>
            <person name="Wang W."/>
            <person name="Liu Z."/>
        </authorList>
    </citation>
    <scope>NUCLEOTIDE SEQUENCE</scope>
    <source>
        <strain evidence="5">BNCC115425</strain>
    </source>
</reference>
<proteinExistence type="inferred from homology"/>
<keyword evidence="6" id="KW-1185">Reference proteome</keyword>
<dbReference type="SUPFAM" id="SSF53474">
    <property type="entry name" value="alpha/beta-Hydrolases"/>
    <property type="match status" value="1"/>
</dbReference>
<evidence type="ECO:0000256" key="1">
    <source>
        <dbReference type="ARBA" id="ARBA00010088"/>
    </source>
</evidence>
<evidence type="ECO:0000313" key="6">
    <source>
        <dbReference type="Proteomes" id="UP001199106"/>
    </source>
</evidence>
<evidence type="ECO:0000256" key="3">
    <source>
        <dbReference type="SAM" id="MobiDB-lite"/>
    </source>
</evidence>
<protein>
    <recommendedName>
        <fullName evidence="4">Epoxide hydrolase N-terminal domain-containing protein</fullName>
    </recommendedName>
</protein>
<feature type="domain" description="Epoxide hydrolase N-terminal" evidence="4">
    <location>
        <begin position="13"/>
        <end position="132"/>
    </location>
</feature>
<dbReference type="AlphaFoldDB" id="A0AAD4IE86"/>
<accession>A0AAD4IE86</accession>
<comment type="similarity">
    <text evidence="1">Belongs to the peptidase S33 family.</text>
</comment>
<dbReference type="Proteomes" id="UP001199106">
    <property type="component" value="Unassembled WGS sequence"/>
</dbReference>
<feature type="compositionally biased region" description="Low complexity" evidence="3">
    <location>
        <begin position="333"/>
        <end position="348"/>
    </location>
</feature>
<dbReference type="GO" id="GO:0004301">
    <property type="term" value="F:epoxide hydrolase activity"/>
    <property type="evidence" value="ECO:0007669"/>
    <property type="project" value="TreeGrafter"/>
</dbReference>
<gene>
    <name evidence="5" type="ORF">G6011_03171</name>
</gene>
<dbReference type="PANTHER" id="PTHR21661">
    <property type="entry name" value="EPOXIDE HYDROLASE 1-RELATED"/>
    <property type="match status" value="1"/>
</dbReference>
<dbReference type="InterPro" id="IPR010497">
    <property type="entry name" value="Epoxide_hydro_N"/>
</dbReference>
<evidence type="ECO:0000256" key="2">
    <source>
        <dbReference type="ARBA" id="ARBA00022801"/>
    </source>
</evidence>
<dbReference type="GO" id="GO:0097176">
    <property type="term" value="P:epoxide metabolic process"/>
    <property type="evidence" value="ECO:0007669"/>
    <property type="project" value="TreeGrafter"/>
</dbReference>